<evidence type="ECO:0000256" key="6">
    <source>
        <dbReference type="ARBA" id="ARBA00022840"/>
    </source>
</evidence>
<dbReference type="PANTHER" id="PTHR44329:SF285">
    <property type="entry name" value="V-MOS MOLONEY MURINE SARCOMA VIRAL ONCO HOMOLOG"/>
    <property type="match status" value="1"/>
</dbReference>
<protein>
    <recommendedName>
        <fullName evidence="1">non-specific serine/threonine protein kinase</fullName>
        <ecNumber evidence="1">2.7.11.1</ecNumber>
    </recommendedName>
</protein>
<evidence type="ECO:0000256" key="7">
    <source>
        <dbReference type="ARBA" id="ARBA00047899"/>
    </source>
</evidence>
<dbReference type="GO" id="GO:0005524">
    <property type="term" value="F:ATP binding"/>
    <property type="evidence" value="ECO:0007669"/>
    <property type="project" value="UniProtKB-KW"/>
</dbReference>
<comment type="caution">
    <text evidence="10">The sequence shown here is derived from an EMBL/GenBank/DDBJ whole genome shotgun (WGS) entry which is preliminary data.</text>
</comment>
<dbReference type="AlphaFoldDB" id="A0A397VD51"/>
<dbReference type="STRING" id="44941.A0A397VD51"/>
<keyword evidence="2" id="KW-0723">Serine/threonine-protein kinase</keyword>
<evidence type="ECO:0000259" key="9">
    <source>
        <dbReference type="PROSITE" id="PS50011"/>
    </source>
</evidence>
<comment type="catalytic activity">
    <reaction evidence="8">
        <text>L-seryl-[protein] + ATP = O-phospho-L-seryl-[protein] + ADP + H(+)</text>
        <dbReference type="Rhea" id="RHEA:17989"/>
        <dbReference type="Rhea" id="RHEA-COMP:9863"/>
        <dbReference type="Rhea" id="RHEA-COMP:11604"/>
        <dbReference type="ChEBI" id="CHEBI:15378"/>
        <dbReference type="ChEBI" id="CHEBI:29999"/>
        <dbReference type="ChEBI" id="CHEBI:30616"/>
        <dbReference type="ChEBI" id="CHEBI:83421"/>
        <dbReference type="ChEBI" id="CHEBI:456216"/>
        <dbReference type="EC" id="2.7.11.1"/>
    </reaction>
</comment>
<keyword evidence="5 10" id="KW-0418">Kinase</keyword>
<evidence type="ECO:0000256" key="5">
    <source>
        <dbReference type="ARBA" id="ARBA00022777"/>
    </source>
</evidence>
<sequence>MDYSVLKSLAKEVGMSVPSDAFQRTSLGGSSSTHTKERFSKCSNCGGPRTSFGWCKPCNTKKLMENFEKWTSGNDDLDKFIRETQRNASTPYDYMRWIPFENFSDLNFVAKGGFGSVFSAQSSDLGKVALKFLDNSENLAKDFLNELKAHHRCGRLSNGIVDCFGVSKDPKTNRYVMVMRYAEQRDLRLYLTQYFAELSWDKKIELFDLIAKGLQEIHSHGFVHRDFHSGNILRHEKNVYVADFGMCRPANETEDSKKIYGVLPYVAPEILRGAKYTAAADIYSLGMIMWEMSSNNPPFADRAHDYSLARDICDGLRPPIISGTPKGYVAAMLRCWDADPSKRPTIEDLLNASYKWRYLSDGNAPFQGPKTKKVPTGNISRPTATCSNVSHPQAFYTSRLLHFPHLPEPKNLDYYSLFDSTTGEIHKIVRKNTSKKESIRSSTPPMNEYSRQITANKDKEVAKEPRSSTNLSRSMTIGRVVDQSTIDKIRAERRRLSKYRTTFMEDIPNQVELSTVTNKLDKLHLKKI</sequence>
<name>A0A397VD51_9GLOM</name>
<dbReference type="InterPro" id="IPR051681">
    <property type="entry name" value="Ser/Thr_Kinases-Pseudokinases"/>
</dbReference>
<reference evidence="10 11" key="1">
    <citation type="submission" date="2018-06" db="EMBL/GenBank/DDBJ databases">
        <title>Comparative genomics reveals the genomic features of Rhizophagus irregularis, R. cerebriforme, R. diaphanum and Gigaspora rosea, and their symbiotic lifestyle signature.</title>
        <authorList>
            <person name="Morin E."/>
            <person name="San Clemente H."/>
            <person name="Chen E.C.H."/>
            <person name="De La Providencia I."/>
            <person name="Hainaut M."/>
            <person name="Kuo A."/>
            <person name="Kohler A."/>
            <person name="Murat C."/>
            <person name="Tang N."/>
            <person name="Roy S."/>
            <person name="Loubradou J."/>
            <person name="Henrissat B."/>
            <person name="Grigoriev I.V."/>
            <person name="Corradi N."/>
            <person name="Roux C."/>
            <person name="Martin F.M."/>
        </authorList>
    </citation>
    <scope>NUCLEOTIDE SEQUENCE [LARGE SCALE GENOMIC DNA]</scope>
    <source>
        <strain evidence="10 11">DAOM 194757</strain>
    </source>
</reference>
<evidence type="ECO:0000313" key="11">
    <source>
        <dbReference type="Proteomes" id="UP000266673"/>
    </source>
</evidence>
<evidence type="ECO:0000256" key="4">
    <source>
        <dbReference type="ARBA" id="ARBA00022741"/>
    </source>
</evidence>
<accession>A0A397VD51</accession>
<dbReference type="InterPro" id="IPR000719">
    <property type="entry name" value="Prot_kinase_dom"/>
</dbReference>
<proteinExistence type="predicted"/>
<keyword evidence="6" id="KW-0067">ATP-binding</keyword>
<dbReference type="InterPro" id="IPR011009">
    <property type="entry name" value="Kinase-like_dom_sf"/>
</dbReference>
<keyword evidence="3" id="KW-0808">Transferase</keyword>
<evidence type="ECO:0000313" key="10">
    <source>
        <dbReference type="EMBL" id="RIB20370.1"/>
    </source>
</evidence>
<dbReference type="PANTHER" id="PTHR44329">
    <property type="entry name" value="SERINE/THREONINE-PROTEIN KINASE TNNI3K-RELATED"/>
    <property type="match status" value="1"/>
</dbReference>
<evidence type="ECO:0000256" key="3">
    <source>
        <dbReference type="ARBA" id="ARBA00022679"/>
    </source>
</evidence>
<evidence type="ECO:0000256" key="2">
    <source>
        <dbReference type="ARBA" id="ARBA00022527"/>
    </source>
</evidence>
<dbReference type="EC" id="2.7.11.1" evidence="1"/>
<keyword evidence="11" id="KW-1185">Reference proteome</keyword>
<dbReference type="EMBL" id="QKWP01000421">
    <property type="protein sequence ID" value="RIB20370.1"/>
    <property type="molecule type" value="Genomic_DNA"/>
</dbReference>
<evidence type="ECO:0000256" key="1">
    <source>
        <dbReference type="ARBA" id="ARBA00012513"/>
    </source>
</evidence>
<feature type="domain" description="Protein kinase" evidence="9">
    <location>
        <begin position="103"/>
        <end position="357"/>
    </location>
</feature>
<dbReference type="Proteomes" id="UP000266673">
    <property type="component" value="Unassembled WGS sequence"/>
</dbReference>
<evidence type="ECO:0000256" key="8">
    <source>
        <dbReference type="ARBA" id="ARBA00048679"/>
    </source>
</evidence>
<dbReference type="SUPFAM" id="SSF56112">
    <property type="entry name" value="Protein kinase-like (PK-like)"/>
    <property type="match status" value="1"/>
</dbReference>
<comment type="catalytic activity">
    <reaction evidence="7">
        <text>L-threonyl-[protein] + ATP = O-phospho-L-threonyl-[protein] + ADP + H(+)</text>
        <dbReference type="Rhea" id="RHEA:46608"/>
        <dbReference type="Rhea" id="RHEA-COMP:11060"/>
        <dbReference type="Rhea" id="RHEA-COMP:11605"/>
        <dbReference type="ChEBI" id="CHEBI:15378"/>
        <dbReference type="ChEBI" id="CHEBI:30013"/>
        <dbReference type="ChEBI" id="CHEBI:30616"/>
        <dbReference type="ChEBI" id="CHEBI:61977"/>
        <dbReference type="ChEBI" id="CHEBI:456216"/>
        <dbReference type="EC" id="2.7.11.1"/>
    </reaction>
</comment>
<organism evidence="10 11">
    <name type="scientific">Gigaspora rosea</name>
    <dbReference type="NCBI Taxonomy" id="44941"/>
    <lineage>
        <taxon>Eukaryota</taxon>
        <taxon>Fungi</taxon>
        <taxon>Fungi incertae sedis</taxon>
        <taxon>Mucoromycota</taxon>
        <taxon>Glomeromycotina</taxon>
        <taxon>Glomeromycetes</taxon>
        <taxon>Diversisporales</taxon>
        <taxon>Gigasporaceae</taxon>
        <taxon>Gigaspora</taxon>
    </lineage>
</organism>
<dbReference type="OrthoDB" id="6718656at2759"/>
<gene>
    <name evidence="10" type="ORF">C2G38_2080974</name>
</gene>
<dbReference type="GO" id="GO:0004674">
    <property type="term" value="F:protein serine/threonine kinase activity"/>
    <property type="evidence" value="ECO:0007669"/>
    <property type="project" value="UniProtKB-KW"/>
</dbReference>
<dbReference type="Pfam" id="PF00069">
    <property type="entry name" value="Pkinase"/>
    <property type="match status" value="1"/>
</dbReference>
<dbReference type="Gene3D" id="1.10.510.10">
    <property type="entry name" value="Transferase(Phosphotransferase) domain 1"/>
    <property type="match status" value="1"/>
</dbReference>
<dbReference type="PROSITE" id="PS50011">
    <property type="entry name" value="PROTEIN_KINASE_DOM"/>
    <property type="match status" value="1"/>
</dbReference>
<keyword evidence="4" id="KW-0547">Nucleotide-binding</keyword>